<accession>A0AAD5XEV6</accession>
<gene>
    <name evidence="1" type="ORF">HK100_000925</name>
</gene>
<sequence length="220" mass="23896">MAYFAANTLAFPTLASLPVHGEPDGVYLGEDLQRLRHWCLMAEITAVSFVDRPRISVVTRANETAVVESRSRYSPSTFAWTDLRAGHTVAILYAEKSGCGGGSGVNGPAQAAIREDDLARVFVFGSGLGAALAFGDKLAKAASKTAKECFHPACSRRSLLLEAPRDLGALVYCGIGHQREALLRLGQRRLLGQSETLVWLMDAMVQLPFRKEFAFLPQDL</sequence>
<dbReference type="Proteomes" id="UP001211907">
    <property type="component" value="Unassembled WGS sequence"/>
</dbReference>
<keyword evidence="2" id="KW-1185">Reference proteome</keyword>
<name>A0AAD5XEV6_9FUNG</name>
<reference evidence="1" key="1">
    <citation type="submission" date="2020-05" db="EMBL/GenBank/DDBJ databases">
        <title>Phylogenomic resolution of chytrid fungi.</title>
        <authorList>
            <person name="Stajich J.E."/>
            <person name="Amses K."/>
            <person name="Simmons R."/>
            <person name="Seto K."/>
            <person name="Myers J."/>
            <person name="Bonds A."/>
            <person name="Quandt C.A."/>
            <person name="Barry K."/>
            <person name="Liu P."/>
            <person name="Grigoriev I."/>
            <person name="Longcore J.E."/>
            <person name="James T.Y."/>
        </authorList>
    </citation>
    <scope>NUCLEOTIDE SEQUENCE</scope>
    <source>
        <strain evidence="1">JEL0513</strain>
    </source>
</reference>
<proteinExistence type="predicted"/>
<protein>
    <submittedName>
        <fullName evidence="1">Uncharacterized protein</fullName>
    </submittedName>
</protein>
<dbReference type="AlphaFoldDB" id="A0AAD5XEV6"/>
<evidence type="ECO:0000313" key="1">
    <source>
        <dbReference type="EMBL" id="KAJ3116918.1"/>
    </source>
</evidence>
<comment type="caution">
    <text evidence="1">The sequence shown here is derived from an EMBL/GenBank/DDBJ whole genome shotgun (WGS) entry which is preliminary data.</text>
</comment>
<organism evidence="1 2">
    <name type="scientific">Physocladia obscura</name>
    <dbReference type="NCBI Taxonomy" id="109957"/>
    <lineage>
        <taxon>Eukaryota</taxon>
        <taxon>Fungi</taxon>
        <taxon>Fungi incertae sedis</taxon>
        <taxon>Chytridiomycota</taxon>
        <taxon>Chytridiomycota incertae sedis</taxon>
        <taxon>Chytridiomycetes</taxon>
        <taxon>Chytridiales</taxon>
        <taxon>Chytriomycetaceae</taxon>
        <taxon>Physocladia</taxon>
    </lineage>
</organism>
<evidence type="ECO:0000313" key="2">
    <source>
        <dbReference type="Proteomes" id="UP001211907"/>
    </source>
</evidence>
<dbReference type="EMBL" id="JADGJH010001196">
    <property type="protein sequence ID" value="KAJ3116918.1"/>
    <property type="molecule type" value="Genomic_DNA"/>
</dbReference>